<dbReference type="SUPFAM" id="SSF54236">
    <property type="entry name" value="Ubiquitin-like"/>
    <property type="match status" value="1"/>
</dbReference>
<dbReference type="InterPro" id="IPR029071">
    <property type="entry name" value="Ubiquitin-like_domsf"/>
</dbReference>
<evidence type="ECO:0000259" key="1">
    <source>
        <dbReference type="PROSITE" id="PS50053"/>
    </source>
</evidence>
<dbReference type="Gene3D" id="3.10.20.90">
    <property type="entry name" value="Phosphatidylinositol 3-kinase Catalytic Subunit, Chain A, domain 1"/>
    <property type="match status" value="1"/>
</dbReference>
<dbReference type="AlphaFoldDB" id="A0AA39PZC3"/>
<dbReference type="InterPro" id="IPR019956">
    <property type="entry name" value="Ubiquitin_dom"/>
</dbReference>
<dbReference type="InterPro" id="IPR050158">
    <property type="entry name" value="Ubiquitin_ubiquitin-like"/>
</dbReference>
<accession>A0AA39PZC3</accession>
<dbReference type="Pfam" id="PF00240">
    <property type="entry name" value="ubiquitin"/>
    <property type="match status" value="1"/>
</dbReference>
<organism evidence="2 3">
    <name type="scientific">Armillaria luteobubalina</name>
    <dbReference type="NCBI Taxonomy" id="153913"/>
    <lineage>
        <taxon>Eukaryota</taxon>
        <taxon>Fungi</taxon>
        <taxon>Dikarya</taxon>
        <taxon>Basidiomycota</taxon>
        <taxon>Agaricomycotina</taxon>
        <taxon>Agaricomycetes</taxon>
        <taxon>Agaricomycetidae</taxon>
        <taxon>Agaricales</taxon>
        <taxon>Marasmiineae</taxon>
        <taxon>Physalacriaceae</taxon>
        <taxon>Armillaria</taxon>
    </lineage>
</organism>
<name>A0AA39PZC3_9AGAR</name>
<dbReference type="EMBL" id="JAUEPU010000027">
    <property type="protein sequence ID" value="KAK0492939.1"/>
    <property type="molecule type" value="Genomic_DNA"/>
</dbReference>
<protein>
    <recommendedName>
        <fullName evidence="1">Ubiquitin-like domain-containing protein</fullName>
    </recommendedName>
</protein>
<dbReference type="PROSITE" id="PS50053">
    <property type="entry name" value="UBIQUITIN_2"/>
    <property type="match status" value="1"/>
</dbReference>
<sequence length="418" mass="46439">MGATPSKSYILATSTDDTHRVLLCRQDVGQYDNLLSVLQKHFPSMTKDSMIIQTDELEVCAGEYVDVSDGLWPETSLWVHSIRVISRPEITPMSAPPNDAYIKIFVDALTGQTYTLSVFPSACVSDIKELLENTEGLPRDQQRLIFAGRQLEDNGQLSDYGIRNGATIHLVLRLRGDKPVVYLFAPHPLNAVVKLSLVKAWSFSAVYPGASIKSSDSGQSIEWNVRTHEDHTITDMSTGVRVSYLFWEAETNPGLPPSPPASPRPDQSHSDVIPRFDPLMAELTDSNSVVLPSLKTALYLDKALSALGLHVEARTSFITYILASSDIEARLVALRFLPQASYEHAVPLDVEPKPDVVTRVFMLFKRVCEDELDEWEGALSRASENVDVWKGVVGAEYDMAKDEALFRVLEWGGMEVKN</sequence>
<reference evidence="2" key="1">
    <citation type="submission" date="2023-06" db="EMBL/GenBank/DDBJ databases">
        <authorList>
            <consortium name="Lawrence Berkeley National Laboratory"/>
            <person name="Ahrendt S."/>
            <person name="Sahu N."/>
            <person name="Indic B."/>
            <person name="Wong-Bajracharya J."/>
            <person name="Merenyi Z."/>
            <person name="Ke H.-M."/>
            <person name="Monk M."/>
            <person name="Kocsube S."/>
            <person name="Drula E."/>
            <person name="Lipzen A."/>
            <person name="Balint B."/>
            <person name="Henrissat B."/>
            <person name="Andreopoulos B."/>
            <person name="Martin F.M."/>
            <person name="Harder C.B."/>
            <person name="Rigling D."/>
            <person name="Ford K.L."/>
            <person name="Foster G.D."/>
            <person name="Pangilinan J."/>
            <person name="Papanicolaou A."/>
            <person name="Barry K."/>
            <person name="LaButti K."/>
            <person name="Viragh M."/>
            <person name="Koriabine M."/>
            <person name="Yan M."/>
            <person name="Riley R."/>
            <person name="Champramary S."/>
            <person name="Plett K.L."/>
            <person name="Tsai I.J."/>
            <person name="Slot J."/>
            <person name="Sipos G."/>
            <person name="Plett J."/>
            <person name="Nagy L.G."/>
            <person name="Grigoriev I.V."/>
        </authorList>
    </citation>
    <scope>NUCLEOTIDE SEQUENCE</scope>
    <source>
        <strain evidence="2">HWK02</strain>
    </source>
</reference>
<dbReference type="InterPro" id="IPR000626">
    <property type="entry name" value="Ubiquitin-like_dom"/>
</dbReference>
<dbReference type="Proteomes" id="UP001175228">
    <property type="component" value="Unassembled WGS sequence"/>
</dbReference>
<dbReference type="PANTHER" id="PTHR10666">
    <property type="entry name" value="UBIQUITIN"/>
    <property type="match status" value="1"/>
</dbReference>
<keyword evidence="3" id="KW-1185">Reference proteome</keyword>
<comment type="caution">
    <text evidence="2">The sequence shown here is derived from an EMBL/GenBank/DDBJ whole genome shotgun (WGS) entry which is preliminary data.</text>
</comment>
<proteinExistence type="predicted"/>
<evidence type="ECO:0000313" key="2">
    <source>
        <dbReference type="EMBL" id="KAK0492939.1"/>
    </source>
</evidence>
<dbReference type="PRINTS" id="PR00348">
    <property type="entry name" value="UBIQUITIN"/>
</dbReference>
<gene>
    <name evidence="2" type="ORF">EDD18DRAFT_1108543</name>
</gene>
<dbReference type="FunFam" id="3.10.20.90:FF:000306">
    <property type="entry name" value="Putative ubiquitin-like protein"/>
    <property type="match status" value="1"/>
</dbReference>
<feature type="domain" description="Ubiquitin-like" evidence="1">
    <location>
        <begin position="102"/>
        <end position="177"/>
    </location>
</feature>
<dbReference type="SMART" id="SM00213">
    <property type="entry name" value="UBQ"/>
    <property type="match status" value="1"/>
</dbReference>
<evidence type="ECO:0000313" key="3">
    <source>
        <dbReference type="Proteomes" id="UP001175228"/>
    </source>
</evidence>